<accession>A0A3N4J637</accession>
<feature type="compositionally biased region" description="Basic and acidic residues" evidence="1">
    <location>
        <begin position="155"/>
        <end position="168"/>
    </location>
</feature>
<dbReference type="OrthoDB" id="5383057at2759"/>
<evidence type="ECO:0000256" key="1">
    <source>
        <dbReference type="SAM" id="MobiDB-lite"/>
    </source>
</evidence>
<protein>
    <submittedName>
        <fullName evidence="2">Uncharacterized protein</fullName>
    </submittedName>
</protein>
<feature type="compositionally biased region" description="Polar residues" evidence="1">
    <location>
        <begin position="100"/>
        <end position="109"/>
    </location>
</feature>
<feature type="compositionally biased region" description="Basic and acidic residues" evidence="1">
    <location>
        <begin position="276"/>
        <end position="290"/>
    </location>
</feature>
<dbReference type="Proteomes" id="UP000276215">
    <property type="component" value="Unassembled WGS sequence"/>
</dbReference>
<name>A0A3N4J637_9PEZI</name>
<feature type="compositionally biased region" description="Basic and acidic residues" evidence="1">
    <location>
        <begin position="111"/>
        <end position="136"/>
    </location>
</feature>
<feature type="compositionally biased region" description="Basic and acidic residues" evidence="1">
    <location>
        <begin position="185"/>
        <end position="211"/>
    </location>
</feature>
<reference evidence="2 3" key="1">
    <citation type="journal article" date="2018" name="Nat. Ecol. Evol.">
        <title>Pezizomycetes genomes reveal the molecular basis of ectomycorrhizal truffle lifestyle.</title>
        <authorList>
            <person name="Murat C."/>
            <person name="Payen T."/>
            <person name="Noel B."/>
            <person name="Kuo A."/>
            <person name="Morin E."/>
            <person name="Chen J."/>
            <person name="Kohler A."/>
            <person name="Krizsan K."/>
            <person name="Balestrini R."/>
            <person name="Da Silva C."/>
            <person name="Montanini B."/>
            <person name="Hainaut M."/>
            <person name="Levati E."/>
            <person name="Barry K.W."/>
            <person name="Belfiori B."/>
            <person name="Cichocki N."/>
            <person name="Clum A."/>
            <person name="Dockter R.B."/>
            <person name="Fauchery L."/>
            <person name="Guy J."/>
            <person name="Iotti M."/>
            <person name="Le Tacon F."/>
            <person name="Lindquist E.A."/>
            <person name="Lipzen A."/>
            <person name="Malagnac F."/>
            <person name="Mello A."/>
            <person name="Molinier V."/>
            <person name="Miyauchi S."/>
            <person name="Poulain J."/>
            <person name="Riccioni C."/>
            <person name="Rubini A."/>
            <person name="Sitrit Y."/>
            <person name="Splivallo R."/>
            <person name="Traeger S."/>
            <person name="Wang M."/>
            <person name="Zifcakova L."/>
            <person name="Wipf D."/>
            <person name="Zambonelli A."/>
            <person name="Paolocci F."/>
            <person name="Nowrousian M."/>
            <person name="Ottonello S."/>
            <person name="Baldrian P."/>
            <person name="Spatafora J.W."/>
            <person name="Henrissat B."/>
            <person name="Nagy L.G."/>
            <person name="Aury J.M."/>
            <person name="Wincker P."/>
            <person name="Grigoriev I.V."/>
            <person name="Bonfante P."/>
            <person name="Martin F.M."/>
        </authorList>
    </citation>
    <scope>NUCLEOTIDE SEQUENCE [LARGE SCALE GENOMIC DNA]</scope>
    <source>
        <strain evidence="2 3">120613-1</strain>
    </source>
</reference>
<organism evidence="2 3">
    <name type="scientific">Choiromyces venosus 120613-1</name>
    <dbReference type="NCBI Taxonomy" id="1336337"/>
    <lineage>
        <taxon>Eukaryota</taxon>
        <taxon>Fungi</taxon>
        <taxon>Dikarya</taxon>
        <taxon>Ascomycota</taxon>
        <taxon>Pezizomycotina</taxon>
        <taxon>Pezizomycetes</taxon>
        <taxon>Pezizales</taxon>
        <taxon>Tuberaceae</taxon>
        <taxon>Choiromyces</taxon>
    </lineage>
</organism>
<gene>
    <name evidence="2" type="ORF">L873DRAFT_1497116</name>
</gene>
<keyword evidence="3" id="KW-1185">Reference proteome</keyword>
<feature type="compositionally biased region" description="Polar residues" evidence="1">
    <location>
        <begin position="42"/>
        <end position="56"/>
    </location>
</feature>
<sequence>MPLITSPHFYIFHSSTSYPSHSPHHRPIPRSRTIFPPDPDIKQSNPTKGTKNTTDPTAKRDHKAEFSGAVTKDSLAAESFRSGGDFSRGNPTGVMGVTADDSTLNTSGSGKVREIRGKKSDKERYDEARVDPKKSAEAGASGGGNQASDSFAVDPEGRPTRGVLDRSAGDSAGRSSQTTSQTTHGRSDTGRESTRDDDGRHGGGRGGEGRGSKQSAGSGPTGEVNRAVPNTALDEQVNEPGLDWSKTLKDTKSATDIGSEEDPGRIVGNHLVKQTAKKEQGIGDKGGKIERTVGEGSIFDSLESNENA</sequence>
<feature type="compositionally biased region" description="Polar residues" evidence="1">
    <location>
        <begin position="173"/>
        <end position="184"/>
    </location>
</feature>
<dbReference type="AlphaFoldDB" id="A0A3N4J637"/>
<dbReference type="EMBL" id="ML120446">
    <property type="protein sequence ID" value="RPA93769.1"/>
    <property type="molecule type" value="Genomic_DNA"/>
</dbReference>
<feature type="region of interest" description="Disordered" evidence="1">
    <location>
        <begin position="16"/>
        <end position="290"/>
    </location>
</feature>
<proteinExistence type="predicted"/>
<evidence type="ECO:0000313" key="2">
    <source>
        <dbReference type="EMBL" id="RPA93769.1"/>
    </source>
</evidence>
<evidence type="ECO:0000313" key="3">
    <source>
        <dbReference type="Proteomes" id="UP000276215"/>
    </source>
</evidence>